<organism evidence="3 4">
    <name type="scientific">Bacillus rhizoplanae</name>
    <dbReference type="NCBI Taxonomy" id="2880966"/>
    <lineage>
        <taxon>Bacteria</taxon>
        <taxon>Bacillati</taxon>
        <taxon>Bacillota</taxon>
        <taxon>Bacilli</taxon>
        <taxon>Bacillales</taxon>
        <taxon>Bacillaceae</taxon>
        <taxon>Bacillus</taxon>
    </lineage>
</organism>
<dbReference type="InterPro" id="IPR025714">
    <property type="entry name" value="Methyltranfer_dom"/>
</dbReference>
<accession>A0ABM8YAQ7</accession>
<keyword evidence="4" id="KW-1185">Reference proteome</keyword>
<feature type="domain" description="Methyltransferase" evidence="2">
    <location>
        <begin position="259"/>
        <end position="372"/>
    </location>
</feature>
<dbReference type="Pfam" id="PF00535">
    <property type="entry name" value="Glycos_transf_2"/>
    <property type="match status" value="1"/>
</dbReference>
<feature type="domain" description="Glycosyltransferase 2-like" evidence="1">
    <location>
        <begin position="4"/>
        <end position="171"/>
    </location>
</feature>
<dbReference type="CDD" id="cd02440">
    <property type="entry name" value="AdoMet_MTases"/>
    <property type="match status" value="1"/>
</dbReference>
<dbReference type="Gene3D" id="3.90.550.10">
    <property type="entry name" value="Spore Coat Polysaccharide Biosynthesis Protein SpsA, Chain A"/>
    <property type="match status" value="1"/>
</dbReference>
<gene>
    <name evidence="3" type="ORF">BACCIP111899_02020</name>
</gene>
<dbReference type="InterPro" id="IPR029063">
    <property type="entry name" value="SAM-dependent_MTases_sf"/>
</dbReference>
<dbReference type="InterPro" id="IPR029044">
    <property type="entry name" value="Nucleotide-diphossugar_trans"/>
</dbReference>
<reference evidence="3 4" key="1">
    <citation type="submission" date="2021-10" db="EMBL/GenBank/DDBJ databases">
        <authorList>
            <person name="Criscuolo A."/>
        </authorList>
    </citation>
    <scope>NUCLEOTIDE SEQUENCE [LARGE SCALE GENOMIC DNA]</scope>
    <source>
        <strain evidence="4">CIP 111899</strain>
    </source>
</reference>
<sequence length="442" mass="50776">MLTSIVILTHNQLHYTKQCIDSIRNYTEKESYELIVIDNASTDGTVEWLQLQSDILLVKNAANVGFPRGCNQGIEKAKGDNILLLNNDVVVTENWLKNLLNCLYEQPDTAAVGPVTNSASYYSTIPVSYTNLEEMQEFAAAYNQSDATKWEERIKLIGFCMLIKREVLNEIGLLDERFTPGNYEDDDISLRMRQKGYKLYLCRDTFVHHYGSVSWKENIPQFYNLLHANGLKFQQKWGFPSSDLFIRFDLLQLSDMYYKEGMNILHIGAGCGATLLEMKRRYQNGNFLGVEEKKEAVRIAEYAAPTLHAKLNELEGNFLNDKFSIILLSCPVYREHMLAVIRGISRLLHQDGVLIMSFPNSNYYTRIEQRFQVQGKNEEDEQSYSLEEIMILLEKERLKVMNIQELAGDLGRWNEQYASYCTSLIGKMDAHLAGYNVIVSHA</sequence>
<dbReference type="SUPFAM" id="SSF53335">
    <property type="entry name" value="S-adenosyl-L-methionine-dependent methyltransferases"/>
    <property type="match status" value="1"/>
</dbReference>
<protein>
    <recommendedName>
        <fullName evidence="5">Glycosyltransferase, GT2 family</fullName>
    </recommendedName>
</protein>
<dbReference type="Pfam" id="PF13847">
    <property type="entry name" value="Methyltransf_31"/>
    <property type="match status" value="1"/>
</dbReference>
<evidence type="ECO:0000313" key="4">
    <source>
        <dbReference type="Proteomes" id="UP000789423"/>
    </source>
</evidence>
<evidence type="ECO:0000259" key="2">
    <source>
        <dbReference type="Pfam" id="PF13847"/>
    </source>
</evidence>
<evidence type="ECO:0008006" key="5">
    <source>
        <dbReference type="Google" id="ProtNLM"/>
    </source>
</evidence>
<evidence type="ECO:0000259" key="1">
    <source>
        <dbReference type="Pfam" id="PF00535"/>
    </source>
</evidence>
<evidence type="ECO:0000313" key="3">
    <source>
        <dbReference type="EMBL" id="CAG9612842.1"/>
    </source>
</evidence>
<dbReference type="PANTHER" id="PTHR43179:SF7">
    <property type="entry name" value="RHAMNOSYLTRANSFERASE WBBL"/>
    <property type="match status" value="1"/>
</dbReference>
<dbReference type="Proteomes" id="UP000789423">
    <property type="component" value="Unassembled WGS sequence"/>
</dbReference>
<name>A0ABM8YAQ7_9BACI</name>
<comment type="caution">
    <text evidence="3">The sequence shown here is derived from an EMBL/GenBank/DDBJ whole genome shotgun (WGS) entry which is preliminary data.</text>
</comment>
<dbReference type="PANTHER" id="PTHR43179">
    <property type="entry name" value="RHAMNOSYLTRANSFERASE WBBL"/>
    <property type="match status" value="1"/>
</dbReference>
<dbReference type="Gene3D" id="3.40.50.150">
    <property type="entry name" value="Vaccinia Virus protein VP39"/>
    <property type="match status" value="1"/>
</dbReference>
<dbReference type="SUPFAM" id="SSF53448">
    <property type="entry name" value="Nucleotide-diphospho-sugar transferases"/>
    <property type="match status" value="1"/>
</dbReference>
<proteinExistence type="predicted"/>
<dbReference type="CDD" id="cd04186">
    <property type="entry name" value="GT_2_like_c"/>
    <property type="match status" value="1"/>
</dbReference>
<dbReference type="EMBL" id="CAKJTI010000008">
    <property type="protein sequence ID" value="CAG9612842.1"/>
    <property type="molecule type" value="Genomic_DNA"/>
</dbReference>
<dbReference type="InterPro" id="IPR001173">
    <property type="entry name" value="Glyco_trans_2-like"/>
</dbReference>